<gene>
    <name evidence="2" type="ORF">SERN_0117</name>
</gene>
<organism evidence="2 3">
    <name type="scientific">Serinibacter arcticus</name>
    <dbReference type="NCBI Taxonomy" id="1655435"/>
    <lineage>
        <taxon>Bacteria</taxon>
        <taxon>Bacillati</taxon>
        <taxon>Actinomycetota</taxon>
        <taxon>Actinomycetes</taxon>
        <taxon>Micrococcales</taxon>
        <taxon>Beutenbergiaceae</taxon>
        <taxon>Serinibacter</taxon>
    </lineage>
</organism>
<dbReference type="OrthoDB" id="3429251at2"/>
<dbReference type="AlphaFoldDB" id="A0A4Z1E1T5"/>
<evidence type="ECO:0000313" key="3">
    <source>
        <dbReference type="Proteomes" id="UP000297318"/>
    </source>
</evidence>
<dbReference type="Proteomes" id="UP000297318">
    <property type="component" value="Unassembled WGS sequence"/>
</dbReference>
<keyword evidence="1" id="KW-0812">Transmembrane</keyword>
<feature type="transmembrane region" description="Helical" evidence="1">
    <location>
        <begin position="6"/>
        <end position="28"/>
    </location>
</feature>
<sequence length="236" mass="25682">MVTSILLLLLVALAAVGLLALVIVLVVVGARRNRARVGELAGLAAARGWRFHPDGRGLEERFTGDPFGRGRRRTASQVLEGVHQGWPFIAFDYSYVTSSGNDGRDTTSWFSVVSLHLGARAPLLQVRPQSAFGRFFADSFGSDFRIGHAPFDDSFDVRTDSPEFALDVLGPQVAEMLLATRDRAWRWHGDSLLVFRPGRHAAAEIDGVLAQAAHLLGLVPPHVWARLRGGPSDAPL</sequence>
<evidence type="ECO:0000313" key="2">
    <source>
        <dbReference type="EMBL" id="TGO05925.1"/>
    </source>
</evidence>
<dbReference type="EMBL" id="RHPJ01000001">
    <property type="protein sequence ID" value="TGO05925.1"/>
    <property type="molecule type" value="Genomic_DNA"/>
</dbReference>
<dbReference type="RefSeq" id="WP_135848212.1">
    <property type="nucleotide sequence ID" value="NZ_RHPJ01000001.1"/>
</dbReference>
<evidence type="ECO:0008006" key="4">
    <source>
        <dbReference type="Google" id="ProtNLM"/>
    </source>
</evidence>
<reference evidence="2 3" key="1">
    <citation type="submission" date="2018-11" db="EMBL/GenBank/DDBJ databases">
        <title>Complete genome sequencing of the Actinobacteria Serinibacter sp. K3-2.</title>
        <authorList>
            <person name="Rakitin A.L."/>
            <person name="Beletsky A.V."/>
            <person name="Mardanov A.V."/>
            <person name="Ravin N.V."/>
            <person name="Gromova A.S."/>
            <person name="Filippova S.N."/>
            <person name="Gal'Chenko V.F."/>
        </authorList>
    </citation>
    <scope>NUCLEOTIDE SEQUENCE [LARGE SCALE GENOMIC DNA]</scope>
    <source>
        <strain evidence="2 3">K3-2</strain>
    </source>
</reference>
<keyword evidence="3" id="KW-1185">Reference proteome</keyword>
<keyword evidence="1" id="KW-1133">Transmembrane helix</keyword>
<comment type="caution">
    <text evidence="2">The sequence shown here is derived from an EMBL/GenBank/DDBJ whole genome shotgun (WGS) entry which is preliminary data.</text>
</comment>
<proteinExistence type="predicted"/>
<keyword evidence="1" id="KW-0472">Membrane</keyword>
<protein>
    <recommendedName>
        <fullName evidence="4">DUF3137 domain-containing protein</fullName>
    </recommendedName>
</protein>
<name>A0A4Z1E1T5_9MICO</name>
<evidence type="ECO:0000256" key="1">
    <source>
        <dbReference type="SAM" id="Phobius"/>
    </source>
</evidence>
<accession>A0A4Z1E1T5</accession>